<evidence type="ECO:0000259" key="2">
    <source>
        <dbReference type="PROSITE" id="PS00028"/>
    </source>
</evidence>
<organism evidence="3 4">
    <name type="scientific">Pristionchus fissidentatus</name>
    <dbReference type="NCBI Taxonomy" id="1538716"/>
    <lineage>
        <taxon>Eukaryota</taxon>
        <taxon>Metazoa</taxon>
        <taxon>Ecdysozoa</taxon>
        <taxon>Nematoda</taxon>
        <taxon>Chromadorea</taxon>
        <taxon>Rhabditida</taxon>
        <taxon>Rhabditina</taxon>
        <taxon>Diplogasteromorpha</taxon>
        <taxon>Diplogasteroidea</taxon>
        <taxon>Neodiplogasteridae</taxon>
        <taxon>Pristionchus</taxon>
    </lineage>
</organism>
<evidence type="ECO:0000313" key="3">
    <source>
        <dbReference type="EMBL" id="GMT18439.1"/>
    </source>
</evidence>
<dbReference type="Proteomes" id="UP001432322">
    <property type="component" value="Unassembled WGS sequence"/>
</dbReference>
<proteinExistence type="predicted"/>
<evidence type="ECO:0000256" key="1">
    <source>
        <dbReference type="SAM" id="SignalP"/>
    </source>
</evidence>
<dbReference type="PROSITE" id="PS00028">
    <property type="entry name" value="ZINC_FINGER_C2H2_1"/>
    <property type="match status" value="1"/>
</dbReference>
<feature type="chain" id="PRO_5043607799" description="C2H2-type domain-containing protein" evidence="1">
    <location>
        <begin position="22"/>
        <end position="86"/>
    </location>
</feature>
<dbReference type="EMBL" id="BTSY01000003">
    <property type="protein sequence ID" value="GMT18439.1"/>
    <property type="molecule type" value="Genomic_DNA"/>
</dbReference>
<protein>
    <recommendedName>
        <fullName evidence="2">C2H2-type domain-containing protein</fullName>
    </recommendedName>
</protein>
<keyword evidence="1" id="KW-0732">Signal</keyword>
<feature type="signal peptide" evidence="1">
    <location>
        <begin position="1"/>
        <end position="21"/>
    </location>
</feature>
<evidence type="ECO:0000313" key="4">
    <source>
        <dbReference type="Proteomes" id="UP001432322"/>
    </source>
</evidence>
<reference evidence="3" key="1">
    <citation type="submission" date="2023-10" db="EMBL/GenBank/DDBJ databases">
        <title>Genome assembly of Pristionchus species.</title>
        <authorList>
            <person name="Yoshida K."/>
            <person name="Sommer R.J."/>
        </authorList>
    </citation>
    <scope>NUCLEOTIDE SEQUENCE</scope>
    <source>
        <strain evidence="3">RS5133</strain>
    </source>
</reference>
<comment type="caution">
    <text evidence="3">The sequence shown here is derived from an EMBL/GenBank/DDBJ whole genome shotgun (WGS) entry which is preliminary data.</text>
</comment>
<name>A0AAV5VG78_9BILA</name>
<accession>A0AAV5VG78</accession>
<dbReference type="InterPro" id="IPR013087">
    <property type="entry name" value="Znf_C2H2_type"/>
</dbReference>
<sequence>MKSIVLIGLVFLTTLFMMSEARGMLRTTSPEIQCREGCANCFAFETCMRNHIYAAHTRYEDPHAVLEEGRKDCHDICDRRFLFFVY</sequence>
<feature type="domain" description="C2H2-type" evidence="2">
    <location>
        <begin position="34"/>
        <end position="56"/>
    </location>
</feature>
<keyword evidence="4" id="KW-1185">Reference proteome</keyword>
<gene>
    <name evidence="3" type="ORF">PFISCL1PPCAC_9737</name>
</gene>
<dbReference type="AlphaFoldDB" id="A0AAV5VG78"/>